<name>A0A5J4FW02_9FLAO</name>
<evidence type="ECO:0000313" key="2">
    <source>
        <dbReference type="EMBL" id="GEQ85332.1"/>
    </source>
</evidence>
<comment type="caution">
    <text evidence="2">The sequence shown here is derived from an EMBL/GenBank/DDBJ whole genome shotgun (WGS) entry which is preliminary data.</text>
</comment>
<dbReference type="InterPro" id="IPR006869">
    <property type="entry name" value="DUF547"/>
</dbReference>
<evidence type="ECO:0000313" key="3">
    <source>
        <dbReference type="Proteomes" id="UP000326994"/>
    </source>
</evidence>
<dbReference type="RefSeq" id="WP_235906046.1">
    <property type="nucleotide sequence ID" value="NZ_BKCF01000001.1"/>
</dbReference>
<evidence type="ECO:0000259" key="1">
    <source>
        <dbReference type="Pfam" id="PF04784"/>
    </source>
</evidence>
<sequence>MKTIAQAFLLCTILIACTGTKKISEEKPVNDIVIHDTMQISEKKDKLTVGEGTKVTKTIPVRDMPIMPDEKITVEKQVEVNPPIVIPSPPVVPELVETDENDDYAQEAFDHTVFDTLLKNHVTANGNVSYAGFAKDKGKLRDYIASLGNNMPNKNANTQEKLAYWMNAYNAMTVDLILRNMPLESIKNIKDPWEQRLWKLEDKWYNLDEIEHQILRKMGDARIHFGINCASFSCPPLLNEAFNAVDVDKQLDFLAKRFINDPSRNTINKESIEISKIFTWFSKDFKKDGSVIDFLNRYSNTSIDTNARVRYKDYNWELNK</sequence>
<gene>
    <name evidence="2" type="ORF">ULMS_08400</name>
</gene>
<organism evidence="2 3">
    <name type="scientific">Patiriisocius marinistellae</name>
    <dbReference type="NCBI Taxonomy" id="2494560"/>
    <lineage>
        <taxon>Bacteria</taxon>
        <taxon>Pseudomonadati</taxon>
        <taxon>Bacteroidota</taxon>
        <taxon>Flavobacteriia</taxon>
        <taxon>Flavobacteriales</taxon>
        <taxon>Flavobacteriaceae</taxon>
        <taxon>Patiriisocius</taxon>
    </lineage>
</organism>
<keyword evidence="3" id="KW-1185">Reference proteome</keyword>
<dbReference type="PANTHER" id="PTHR46361">
    <property type="entry name" value="ELECTRON CARRIER/ PROTEIN DISULFIDE OXIDOREDUCTASE"/>
    <property type="match status" value="1"/>
</dbReference>
<dbReference type="PROSITE" id="PS51257">
    <property type="entry name" value="PROKAR_LIPOPROTEIN"/>
    <property type="match status" value="1"/>
</dbReference>
<dbReference type="Pfam" id="PF04784">
    <property type="entry name" value="DUF547"/>
    <property type="match status" value="1"/>
</dbReference>
<proteinExistence type="predicted"/>
<protein>
    <recommendedName>
        <fullName evidence="1">DUF547 domain-containing protein</fullName>
    </recommendedName>
</protein>
<dbReference type="Proteomes" id="UP000326994">
    <property type="component" value="Unassembled WGS sequence"/>
</dbReference>
<feature type="domain" description="DUF547" evidence="1">
    <location>
        <begin position="155"/>
        <end position="259"/>
    </location>
</feature>
<dbReference type="EMBL" id="BKCF01000001">
    <property type="protein sequence ID" value="GEQ85332.1"/>
    <property type="molecule type" value="Genomic_DNA"/>
</dbReference>
<accession>A0A5J4FW02</accession>
<reference evidence="2 3" key="1">
    <citation type="submission" date="2019-08" db="EMBL/GenBank/DDBJ databases">
        <title>Ulvibacter marinistellae sp. nov., isolated from a starfish, Patiria pectinifera.</title>
        <authorList>
            <person name="Kawano K."/>
            <person name="Ushijima N."/>
            <person name="Kihara M."/>
            <person name="Itoh H."/>
        </authorList>
    </citation>
    <scope>NUCLEOTIDE SEQUENCE [LARGE SCALE GENOMIC DNA]</scope>
    <source>
        <strain evidence="2 3">KK4</strain>
    </source>
</reference>
<dbReference type="PANTHER" id="PTHR46361:SF3">
    <property type="entry name" value="ELECTRON CARRIER_ PROTEIN DISULFIDE OXIDOREDUCTASE"/>
    <property type="match status" value="1"/>
</dbReference>
<dbReference type="AlphaFoldDB" id="A0A5J4FW02"/>